<dbReference type="AlphaFoldDB" id="A0A4R1QQI8"/>
<dbReference type="InterPro" id="IPR024041">
    <property type="entry name" value="NH4_transpt_AmtB-like_dom"/>
</dbReference>
<organism evidence="10 11">
    <name type="scientific">Hydrogenispora ethanolica</name>
    <dbReference type="NCBI Taxonomy" id="1082276"/>
    <lineage>
        <taxon>Bacteria</taxon>
        <taxon>Bacillati</taxon>
        <taxon>Bacillota</taxon>
        <taxon>Hydrogenispora</taxon>
    </lineage>
</organism>
<feature type="transmembrane region" description="Helical" evidence="8">
    <location>
        <begin position="152"/>
        <end position="173"/>
    </location>
</feature>
<comment type="similarity">
    <text evidence="2 8">Belongs to the ammonia transporter channel (TC 1.A.11.2) family.</text>
</comment>
<dbReference type="FunFam" id="1.10.3430.10:FF:000008">
    <property type="entry name" value="Ammonium transporter"/>
    <property type="match status" value="1"/>
</dbReference>
<feature type="domain" description="Ammonium transporter AmtB-like" evidence="9">
    <location>
        <begin position="40"/>
        <end position="429"/>
    </location>
</feature>
<dbReference type="SUPFAM" id="SSF111352">
    <property type="entry name" value="Ammonium transporter"/>
    <property type="match status" value="1"/>
</dbReference>
<dbReference type="GO" id="GO:0097272">
    <property type="term" value="P:ammonium homeostasis"/>
    <property type="evidence" value="ECO:0007669"/>
    <property type="project" value="TreeGrafter"/>
</dbReference>
<dbReference type="Proteomes" id="UP000295008">
    <property type="component" value="Unassembled WGS sequence"/>
</dbReference>
<comment type="caution">
    <text evidence="10">The sequence shown here is derived from an EMBL/GenBank/DDBJ whole genome shotgun (WGS) entry which is preliminary data.</text>
</comment>
<dbReference type="GO" id="GO:0008519">
    <property type="term" value="F:ammonium channel activity"/>
    <property type="evidence" value="ECO:0007669"/>
    <property type="project" value="InterPro"/>
</dbReference>
<evidence type="ECO:0000256" key="3">
    <source>
        <dbReference type="ARBA" id="ARBA00022448"/>
    </source>
</evidence>
<keyword evidence="4 8" id="KW-0812">Transmembrane</keyword>
<evidence type="ECO:0000256" key="2">
    <source>
        <dbReference type="ARBA" id="ARBA00005887"/>
    </source>
</evidence>
<keyword evidence="11" id="KW-1185">Reference proteome</keyword>
<sequence>MISKFFLAIMMVVVLLVMVGIPAWAADPEVSVRQAADTIWTLVTAFLVFFMQAGFAMVEAGFTRAKNAGNIVMKNLMDFAVGSIAYWAVGFTLMFGVGSFIGSGSFFLGGSFEHLGLGISLPVFLLFQTVFAATAATIVSGAMAERTKFTSYLIYSAVISLIIYPVVGHWAWGGGWLSKLGFIDFAGSTVVHSVGGWAALMGATILGPRIGKYSPDGKVNAIPGHNLVIAALGVFILWFGWFGFNPGSTLSPFAPNLGLIAVTTNLAAAAGACVAMIVSWFKYGKPDVSMTLNGALAGLVAITAGCAAVSAEGSVLIGAIAGAAVIFAVEFFDNKAKIDDPVGAISVHGVCGALGTLMVGLFATDGGLFYGGGVKLLGVQALGVISTFLWTAATAGTLFLILKHTVGLRVKEVEETEGLDVHEHTSYAYPDMFTSSLKM</sequence>
<feature type="transmembrane region" description="Helical" evidence="8">
    <location>
        <begin position="256"/>
        <end position="278"/>
    </location>
</feature>
<evidence type="ECO:0000256" key="7">
    <source>
        <dbReference type="ARBA" id="ARBA00023177"/>
    </source>
</evidence>
<proteinExistence type="inferred from homology"/>
<dbReference type="EMBL" id="SLUN01000057">
    <property type="protein sequence ID" value="TCL55153.1"/>
    <property type="molecule type" value="Genomic_DNA"/>
</dbReference>
<feature type="transmembrane region" description="Helical" evidence="8">
    <location>
        <begin position="376"/>
        <end position="402"/>
    </location>
</feature>
<evidence type="ECO:0000256" key="5">
    <source>
        <dbReference type="ARBA" id="ARBA00022989"/>
    </source>
</evidence>
<keyword evidence="3 8" id="KW-0813">Transport</keyword>
<evidence type="ECO:0000256" key="1">
    <source>
        <dbReference type="ARBA" id="ARBA00004141"/>
    </source>
</evidence>
<keyword evidence="7 8" id="KW-0924">Ammonia transport</keyword>
<gene>
    <name evidence="10" type="ORF">EDC14_105721</name>
</gene>
<protein>
    <recommendedName>
        <fullName evidence="8">Ammonium transporter</fullName>
    </recommendedName>
</protein>
<dbReference type="InterPro" id="IPR029020">
    <property type="entry name" value="Ammonium/urea_transptr"/>
</dbReference>
<evidence type="ECO:0000256" key="6">
    <source>
        <dbReference type="ARBA" id="ARBA00023136"/>
    </source>
</evidence>
<comment type="subcellular location">
    <subcellularLocation>
        <location evidence="8">Cell membrane</location>
        <topology evidence="8">Multi-pass membrane protein</topology>
    </subcellularLocation>
    <subcellularLocation>
        <location evidence="1">Membrane</location>
        <topology evidence="1">Multi-pass membrane protein</topology>
    </subcellularLocation>
</comment>
<evidence type="ECO:0000256" key="4">
    <source>
        <dbReference type="ARBA" id="ARBA00022692"/>
    </source>
</evidence>
<dbReference type="GO" id="GO:0005886">
    <property type="term" value="C:plasma membrane"/>
    <property type="evidence" value="ECO:0007669"/>
    <property type="project" value="UniProtKB-SubCell"/>
</dbReference>
<feature type="transmembrane region" description="Helical" evidence="8">
    <location>
        <begin position="79"/>
        <end position="101"/>
    </location>
</feature>
<feature type="transmembrane region" description="Helical" evidence="8">
    <location>
        <begin position="344"/>
        <end position="364"/>
    </location>
</feature>
<dbReference type="Pfam" id="PF00909">
    <property type="entry name" value="Ammonium_transp"/>
    <property type="match status" value="1"/>
</dbReference>
<keyword evidence="6 8" id="KW-0472">Membrane</keyword>
<feature type="transmembrane region" description="Helical" evidence="8">
    <location>
        <begin position="316"/>
        <end position="332"/>
    </location>
</feature>
<keyword evidence="5 8" id="KW-1133">Transmembrane helix</keyword>
<dbReference type="NCBIfam" id="TIGR00836">
    <property type="entry name" value="amt"/>
    <property type="match status" value="1"/>
</dbReference>
<feature type="transmembrane region" description="Helical" evidence="8">
    <location>
        <begin position="227"/>
        <end position="244"/>
    </location>
</feature>
<dbReference type="PANTHER" id="PTHR11730:SF89">
    <property type="entry name" value="AMMONIUM TRANSPORTER SLL0108-RELATED"/>
    <property type="match status" value="1"/>
</dbReference>
<dbReference type="PANTHER" id="PTHR11730">
    <property type="entry name" value="AMMONIUM TRANSPORTER"/>
    <property type="match status" value="1"/>
</dbReference>
<feature type="transmembrane region" description="Helical" evidence="8">
    <location>
        <begin position="5"/>
        <end position="26"/>
    </location>
</feature>
<reference evidence="10 11" key="1">
    <citation type="submission" date="2019-03" db="EMBL/GenBank/DDBJ databases">
        <title>Genomic Encyclopedia of Type Strains, Phase IV (KMG-IV): sequencing the most valuable type-strain genomes for metagenomic binning, comparative biology and taxonomic classification.</title>
        <authorList>
            <person name="Goeker M."/>
        </authorList>
    </citation>
    <scope>NUCLEOTIDE SEQUENCE [LARGE SCALE GENOMIC DNA]</scope>
    <source>
        <strain evidence="10 11">LX-B</strain>
    </source>
</reference>
<dbReference type="InterPro" id="IPR001905">
    <property type="entry name" value="Ammonium_transpt"/>
</dbReference>
<evidence type="ECO:0000256" key="8">
    <source>
        <dbReference type="RuleBase" id="RU362002"/>
    </source>
</evidence>
<accession>A0A4R1QQI8</accession>
<feature type="transmembrane region" description="Helical" evidence="8">
    <location>
        <begin position="121"/>
        <end position="140"/>
    </location>
</feature>
<dbReference type="Gene3D" id="1.10.3430.10">
    <property type="entry name" value="Ammonium transporter AmtB like domains"/>
    <property type="match status" value="1"/>
</dbReference>
<evidence type="ECO:0000259" key="9">
    <source>
        <dbReference type="Pfam" id="PF00909"/>
    </source>
</evidence>
<feature type="transmembrane region" description="Helical" evidence="8">
    <location>
        <begin position="290"/>
        <end position="310"/>
    </location>
</feature>
<evidence type="ECO:0000313" key="11">
    <source>
        <dbReference type="Proteomes" id="UP000295008"/>
    </source>
</evidence>
<evidence type="ECO:0000313" key="10">
    <source>
        <dbReference type="EMBL" id="TCL55153.1"/>
    </source>
</evidence>
<name>A0A4R1QQI8_HYDET</name>
<feature type="transmembrane region" description="Helical" evidence="8">
    <location>
        <begin position="38"/>
        <end position="58"/>
    </location>
</feature>
<feature type="transmembrane region" description="Helical" evidence="8">
    <location>
        <begin position="185"/>
        <end position="206"/>
    </location>
</feature>